<gene>
    <name evidence="2" type="ORF">FFLO_04935</name>
</gene>
<protein>
    <submittedName>
        <fullName evidence="2">Uncharacterized protein</fullName>
    </submittedName>
</protein>
<name>A0A8K0JJE9_9TREE</name>
<reference evidence="2" key="1">
    <citation type="submission" date="2020-04" db="EMBL/GenBank/DDBJ databases">
        <title>Analysis of mating type loci in Filobasidium floriforme.</title>
        <authorList>
            <person name="Nowrousian M."/>
        </authorList>
    </citation>
    <scope>NUCLEOTIDE SEQUENCE</scope>
    <source>
        <strain evidence="2">CBS 6242</strain>
    </source>
</reference>
<proteinExistence type="predicted"/>
<keyword evidence="3" id="KW-1185">Reference proteome</keyword>
<feature type="region of interest" description="Disordered" evidence="1">
    <location>
        <begin position="344"/>
        <end position="377"/>
    </location>
</feature>
<dbReference type="Proteomes" id="UP000812966">
    <property type="component" value="Unassembled WGS sequence"/>
</dbReference>
<organism evidence="2 3">
    <name type="scientific">Filobasidium floriforme</name>
    <dbReference type="NCBI Taxonomy" id="5210"/>
    <lineage>
        <taxon>Eukaryota</taxon>
        <taxon>Fungi</taxon>
        <taxon>Dikarya</taxon>
        <taxon>Basidiomycota</taxon>
        <taxon>Agaricomycotina</taxon>
        <taxon>Tremellomycetes</taxon>
        <taxon>Filobasidiales</taxon>
        <taxon>Filobasidiaceae</taxon>
        <taxon>Filobasidium</taxon>
    </lineage>
</organism>
<feature type="compositionally biased region" description="Polar residues" evidence="1">
    <location>
        <begin position="344"/>
        <end position="360"/>
    </location>
</feature>
<dbReference type="EMBL" id="JABELV010000114">
    <property type="protein sequence ID" value="KAG7530572.1"/>
    <property type="molecule type" value="Genomic_DNA"/>
</dbReference>
<evidence type="ECO:0000313" key="2">
    <source>
        <dbReference type="EMBL" id="KAG7530572.1"/>
    </source>
</evidence>
<dbReference type="AlphaFoldDB" id="A0A8K0JJE9"/>
<feature type="region of interest" description="Disordered" evidence="1">
    <location>
        <begin position="405"/>
        <end position="427"/>
    </location>
</feature>
<comment type="caution">
    <text evidence="2">The sequence shown here is derived from an EMBL/GenBank/DDBJ whole genome shotgun (WGS) entry which is preliminary data.</text>
</comment>
<evidence type="ECO:0000313" key="3">
    <source>
        <dbReference type="Proteomes" id="UP000812966"/>
    </source>
</evidence>
<accession>A0A8K0JJE9</accession>
<sequence>MPREPLAIPAGIAIHGSFDFPSWVTESIHMRDSRDLDDGENTQNSNIVSSFHSISRYRSIEGTPYETRASHEQNIGSLMTPVKWEQSCGPGIWAEIIQPYEKKKSLPKSITAAMAAASTIRQGVRIPDFSWGHGRMINGTFEMHHIGGCGENKKQMPYGTVEEQETSEFVGQHKKALAKAAWYLSITNQLCGCRHGVAMVNWSFQRLFIRNDVAWDDAQRDRVIYIETAWSGDDASDDPNNHANLAEGAEGSMSAKEIFDSDIFGIHKLPHRTRDYGAGSETNINEDAAAALWNYVMSSYKDTVASARALPPDSERLFTAPRAVSTEGNRQQIEKFGARMIASSDQGKQTGAEPQSASKTNARKCEYEDEDDGPTAKWRTAPAFRAKSAVHDRKSYREAITEQTNHIPRRSTHNQPRRPGSIHNRGWPLFKVTGRRSARQRKYRITASYFLTKLSQHIYDTNGILRKYLAKLHCAVDPDSLPPLVAREDQHMSHDAFQEDVDFSQETFESPLLGRIQDGAGTGCQTITLDAELLPSDSYSQASEDGRTCYSYVSLLQHMNVKFQLITPETMDAIYRNIAHEEKDPCEGIYTIRATA</sequence>
<evidence type="ECO:0000256" key="1">
    <source>
        <dbReference type="SAM" id="MobiDB-lite"/>
    </source>
</evidence>
<feature type="compositionally biased region" description="Basic residues" evidence="1">
    <location>
        <begin position="407"/>
        <end position="416"/>
    </location>
</feature>